<gene>
    <name evidence="8" type="ORF">AC482_04075</name>
</gene>
<keyword evidence="4" id="KW-1278">Translocase</keyword>
<keyword evidence="3 7" id="KW-0812">Transmembrane</keyword>
<comment type="caution">
    <text evidence="8">The sequence shown here is derived from an EMBL/GenBank/DDBJ whole genome shotgun (WGS) entry which is preliminary data.</text>
</comment>
<feature type="transmembrane region" description="Helical" evidence="7">
    <location>
        <begin position="215"/>
        <end position="238"/>
    </location>
</feature>
<dbReference type="PANTHER" id="PTHR35806">
    <property type="entry name" value="OXALOACETATE DECARBOXYLASE BETA CHAIN 2"/>
    <property type="match status" value="1"/>
</dbReference>
<evidence type="ECO:0000256" key="7">
    <source>
        <dbReference type="SAM" id="Phobius"/>
    </source>
</evidence>
<evidence type="ECO:0000256" key="5">
    <source>
        <dbReference type="ARBA" id="ARBA00022989"/>
    </source>
</evidence>
<keyword evidence="2" id="KW-1003">Cell membrane</keyword>
<sequence length="318" mass="33246">EGGGILHLIRVYGIETELLPVLLFIGIGAMSDFSSLIRRPMLLVFAAAGQLGIFVTLNLALALGFAPLDASSISIIGAMDGPTAIFVTQRFAPHLLGPVTVCAYSYMSLVPLLQIPLSRLLTTGRERRVRMDQTEAELPGSVRIIFPVVVFLVSSLLAPQGAPLMGSLMLGNLMRESGVVRRLSDSAERELANIVTLLLGLSIGGTMRAEAFLNPTTLVVFALGLVAFVSALSIGLIFAKAANALTGGRINPLIGACGVSAFPMAARTAHLIGREEDPDNWLLPHALATNVGGQIASVAAGGAILTYAPALLKMLALA</sequence>
<dbReference type="EMBL" id="LFWZ01000033">
    <property type="protein sequence ID" value="KON30372.1"/>
    <property type="molecule type" value="Genomic_DNA"/>
</dbReference>
<organism evidence="8 9">
    <name type="scientific">miscellaneous Crenarchaeota group-15 archaeon DG-45</name>
    <dbReference type="NCBI Taxonomy" id="1685127"/>
    <lineage>
        <taxon>Archaea</taxon>
        <taxon>Candidatus Bathyarchaeota</taxon>
        <taxon>MCG-15</taxon>
    </lineage>
</organism>
<keyword evidence="6 7" id="KW-0472">Membrane</keyword>
<feature type="transmembrane region" description="Helical" evidence="7">
    <location>
        <begin position="95"/>
        <end position="115"/>
    </location>
</feature>
<dbReference type="InterPro" id="IPR005661">
    <property type="entry name" value="OadB_MmdB"/>
</dbReference>
<evidence type="ECO:0000313" key="8">
    <source>
        <dbReference type="EMBL" id="KON30372.1"/>
    </source>
</evidence>
<dbReference type="GO" id="GO:0006814">
    <property type="term" value="P:sodium ion transport"/>
    <property type="evidence" value="ECO:0007669"/>
    <property type="project" value="InterPro"/>
</dbReference>
<evidence type="ECO:0000256" key="3">
    <source>
        <dbReference type="ARBA" id="ARBA00022692"/>
    </source>
</evidence>
<accession>A0A0M0BP68</accession>
<evidence type="ECO:0000256" key="6">
    <source>
        <dbReference type="ARBA" id="ARBA00023136"/>
    </source>
</evidence>
<dbReference type="PIRSF" id="PIRSF015658">
    <property type="entry name" value="MmdB_OadB"/>
    <property type="match status" value="1"/>
</dbReference>
<feature type="transmembrane region" description="Helical" evidence="7">
    <location>
        <begin position="144"/>
        <end position="170"/>
    </location>
</feature>
<dbReference type="GO" id="GO:0005886">
    <property type="term" value="C:plasma membrane"/>
    <property type="evidence" value="ECO:0007669"/>
    <property type="project" value="UniProtKB-SubCell"/>
</dbReference>
<dbReference type="PATRIC" id="fig|1685127.3.peg.1128"/>
<evidence type="ECO:0000256" key="2">
    <source>
        <dbReference type="ARBA" id="ARBA00022475"/>
    </source>
</evidence>
<comment type="subcellular location">
    <subcellularLocation>
        <location evidence="1">Cell membrane</location>
        <topology evidence="1">Multi-pass membrane protein</topology>
    </subcellularLocation>
</comment>
<evidence type="ECO:0000256" key="1">
    <source>
        <dbReference type="ARBA" id="ARBA00004651"/>
    </source>
</evidence>
<name>A0A0M0BP68_9ARCH</name>
<feature type="transmembrane region" description="Helical" evidence="7">
    <location>
        <begin position="42"/>
        <end position="64"/>
    </location>
</feature>
<evidence type="ECO:0000313" key="9">
    <source>
        <dbReference type="Proteomes" id="UP000037210"/>
    </source>
</evidence>
<dbReference type="AlphaFoldDB" id="A0A0M0BP68"/>
<dbReference type="GO" id="GO:0016829">
    <property type="term" value="F:lyase activity"/>
    <property type="evidence" value="ECO:0007669"/>
    <property type="project" value="InterPro"/>
</dbReference>
<dbReference type="Pfam" id="PF03977">
    <property type="entry name" value="OAD_beta"/>
    <property type="match status" value="1"/>
</dbReference>
<dbReference type="PANTHER" id="PTHR35806:SF1">
    <property type="entry name" value="OXALOACETATE DECARBOXYLASE BETA CHAIN 2"/>
    <property type="match status" value="1"/>
</dbReference>
<dbReference type="Proteomes" id="UP000037210">
    <property type="component" value="Unassembled WGS sequence"/>
</dbReference>
<dbReference type="NCBIfam" id="TIGR01109">
    <property type="entry name" value="Na_pump_decarbB"/>
    <property type="match status" value="1"/>
</dbReference>
<protein>
    <submittedName>
        <fullName evidence="8">Glutaconyl-CoA decarboxylase subunit beta</fullName>
    </submittedName>
</protein>
<evidence type="ECO:0000256" key="4">
    <source>
        <dbReference type="ARBA" id="ARBA00022967"/>
    </source>
</evidence>
<reference evidence="8 9" key="1">
    <citation type="submission" date="2015-06" db="EMBL/GenBank/DDBJ databases">
        <title>New insights into the roles of widespread benthic archaea in carbon and nitrogen cycling.</title>
        <authorList>
            <person name="Lazar C.S."/>
            <person name="Baker B.J."/>
            <person name="Seitz K.W."/>
            <person name="Hyde A.S."/>
            <person name="Dick G.J."/>
            <person name="Hinrichs K.-U."/>
            <person name="Teske A.P."/>
        </authorList>
    </citation>
    <scope>NUCLEOTIDE SEQUENCE [LARGE SCALE GENOMIC DNA]</scope>
    <source>
        <strain evidence="8">DG-45</strain>
    </source>
</reference>
<proteinExistence type="predicted"/>
<feature type="transmembrane region" description="Helical" evidence="7">
    <location>
        <begin position="12"/>
        <end position="30"/>
    </location>
</feature>
<keyword evidence="5 7" id="KW-1133">Transmembrane helix</keyword>
<feature type="non-terminal residue" evidence="8">
    <location>
        <position position="1"/>
    </location>
</feature>